<evidence type="ECO:0000256" key="3">
    <source>
        <dbReference type="ARBA" id="ARBA00023125"/>
    </source>
</evidence>
<dbReference type="PANTHER" id="PTHR30419:SF8">
    <property type="entry name" value="NITROGEN ASSIMILATION TRANSCRIPTIONAL ACTIVATOR-RELATED"/>
    <property type="match status" value="1"/>
</dbReference>
<dbReference type="GO" id="GO:0003700">
    <property type="term" value="F:DNA-binding transcription factor activity"/>
    <property type="evidence" value="ECO:0007669"/>
    <property type="project" value="InterPro"/>
</dbReference>
<dbReference type="GO" id="GO:0005829">
    <property type="term" value="C:cytosol"/>
    <property type="evidence" value="ECO:0007669"/>
    <property type="project" value="TreeGrafter"/>
</dbReference>
<evidence type="ECO:0000256" key="1">
    <source>
        <dbReference type="ARBA" id="ARBA00009437"/>
    </source>
</evidence>
<dbReference type="RefSeq" id="WP_109429471.1">
    <property type="nucleotide sequence ID" value="NZ_MPDK01000002.1"/>
</dbReference>
<evidence type="ECO:0000313" key="6">
    <source>
        <dbReference type="EMBL" id="PWI58875.1"/>
    </source>
</evidence>
<dbReference type="EMBL" id="MPDK01000002">
    <property type="protein sequence ID" value="PWI58875.1"/>
    <property type="molecule type" value="Genomic_DNA"/>
</dbReference>
<keyword evidence="7" id="KW-1185">Reference proteome</keyword>
<dbReference type="SUPFAM" id="SSF46785">
    <property type="entry name" value="Winged helix' DNA-binding domain"/>
    <property type="match status" value="1"/>
</dbReference>
<keyword evidence="2" id="KW-0805">Transcription regulation</keyword>
<dbReference type="PANTHER" id="PTHR30419">
    <property type="entry name" value="HTH-TYPE TRANSCRIPTIONAL REGULATOR YBHD"/>
    <property type="match status" value="1"/>
</dbReference>
<dbReference type="InterPro" id="IPR050950">
    <property type="entry name" value="HTH-type_LysR_regulators"/>
</dbReference>
<name>A0A2U3DCA5_SULT2</name>
<dbReference type="InterPro" id="IPR036390">
    <property type="entry name" value="WH_DNA-bd_sf"/>
</dbReference>
<dbReference type="GO" id="GO:0003677">
    <property type="term" value="F:DNA binding"/>
    <property type="evidence" value="ECO:0007669"/>
    <property type="project" value="UniProtKB-KW"/>
</dbReference>
<organism evidence="6 7">
    <name type="scientific">Sulfoacidibacillus thermotolerans</name>
    <name type="common">Acidibacillus sulfuroxidans</name>
    <dbReference type="NCBI Taxonomy" id="1765684"/>
    <lineage>
        <taxon>Bacteria</taxon>
        <taxon>Bacillati</taxon>
        <taxon>Bacillota</taxon>
        <taxon>Bacilli</taxon>
        <taxon>Bacillales</taxon>
        <taxon>Alicyclobacillaceae</taxon>
        <taxon>Sulfoacidibacillus</taxon>
    </lineage>
</organism>
<sequence>MDLRQLEYFVAVADHKSITKGAAALYVSQPTVSQQITALERELGKPLFERHTNGVTLTDAGQTLLTYALRILQNVADAREEILGSQGRDATVRIGVLPTLTRSILPSLIKHYQTSRPDFHIDVTEASTQTLVKQVISGDLQMALLDLPLSDPLLHVEKLWSEELILIASPDFHLPDQSLQLTELKNQPFITMEAGYGLRDALFRLTQPFGYNPNITLELTSLGAIIGFVRQGFGISLVARRTVQLEIATGEIRALTLHTPIYRDIGVIWRNQRQLSAAALAFAKYLRNQFQNNENEW</sequence>
<accession>A0A2U3DCA5</accession>
<dbReference type="InterPro" id="IPR036388">
    <property type="entry name" value="WH-like_DNA-bd_sf"/>
</dbReference>
<dbReference type="Pfam" id="PF03466">
    <property type="entry name" value="LysR_substrate"/>
    <property type="match status" value="1"/>
</dbReference>
<dbReference type="Gene3D" id="3.40.190.290">
    <property type="match status" value="1"/>
</dbReference>
<evidence type="ECO:0000256" key="4">
    <source>
        <dbReference type="ARBA" id="ARBA00023163"/>
    </source>
</evidence>
<comment type="caution">
    <text evidence="6">The sequence shown here is derived from an EMBL/GenBank/DDBJ whole genome shotgun (WGS) entry which is preliminary data.</text>
</comment>
<dbReference type="Proteomes" id="UP000245380">
    <property type="component" value="Unassembled WGS sequence"/>
</dbReference>
<dbReference type="FunFam" id="1.10.10.10:FF:000001">
    <property type="entry name" value="LysR family transcriptional regulator"/>
    <property type="match status" value="1"/>
</dbReference>
<proteinExistence type="inferred from homology"/>
<dbReference type="SUPFAM" id="SSF53850">
    <property type="entry name" value="Periplasmic binding protein-like II"/>
    <property type="match status" value="1"/>
</dbReference>
<reference evidence="6 7" key="1">
    <citation type="submission" date="2016-11" db="EMBL/GenBank/DDBJ databases">
        <title>Comparative genomics of Acidibacillus ferroxidans species.</title>
        <authorList>
            <person name="Oliveira G."/>
            <person name="Nunes G."/>
            <person name="Oliveira R."/>
            <person name="Araujo F."/>
            <person name="Salim A."/>
            <person name="Scholte L."/>
            <person name="Morais D."/>
            <person name="Nancucheo I."/>
            <person name="Johnson D.B."/>
            <person name="Grail B."/>
            <person name="Bittencourt J."/>
            <person name="Valadares R."/>
        </authorList>
    </citation>
    <scope>NUCLEOTIDE SEQUENCE [LARGE SCALE GENOMIC DNA]</scope>
    <source>
        <strain evidence="6 7">Y002</strain>
    </source>
</reference>
<comment type="similarity">
    <text evidence="1">Belongs to the LysR transcriptional regulatory family.</text>
</comment>
<evidence type="ECO:0000313" key="7">
    <source>
        <dbReference type="Proteomes" id="UP000245380"/>
    </source>
</evidence>
<dbReference type="CDD" id="cd05466">
    <property type="entry name" value="PBP2_LTTR_substrate"/>
    <property type="match status" value="1"/>
</dbReference>
<dbReference type="InterPro" id="IPR005119">
    <property type="entry name" value="LysR_subst-bd"/>
</dbReference>
<dbReference type="InterPro" id="IPR000847">
    <property type="entry name" value="LysR_HTH_N"/>
</dbReference>
<keyword evidence="3" id="KW-0238">DNA-binding</keyword>
<dbReference type="Gene3D" id="1.10.10.10">
    <property type="entry name" value="Winged helix-like DNA-binding domain superfamily/Winged helix DNA-binding domain"/>
    <property type="match status" value="1"/>
</dbReference>
<feature type="domain" description="HTH lysR-type" evidence="5">
    <location>
        <begin position="1"/>
        <end position="58"/>
    </location>
</feature>
<dbReference type="PROSITE" id="PS50931">
    <property type="entry name" value="HTH_LYSR"/>
    <property type="match status" value="1"/>
</dbReference>
<dbReference type="PRINTS" id="PR00039">
    <property type="entry name" value="HTHLYSR"/>
</dbReference>
<protein>
    <recommendedName>
        <fullName evidence="5">HTH lysR-type domain-containing protein</fullName>
    </recommendedName>
</protein>
<evidence type="ECO:0000256" key="2">
    <source>
        <dbReference type="ARBA" id="ARBA00023015"/>
    </source>
</evidence>
<dbReference type="OrthoDB" id="9803735at2"/>
<evidence type="ECO:0000259" key="5">
    <source>
        <dbReference type="PROSITE" id="PS50931"/>
    </source>
</evidence>
<dbReference type="AlphaFoldDB" id="A0A2U3DCA5"/>
<dbReference type="Pfam" id="PF00126">
    <property type="entry name" value="HTH_1"/>
    <property type="match status" value="1"/>
</dbReference>
<gene>
    <name evidence="6" type="ORF">BM613_01965</name>
</gene>
<keyword evidence="4" id="KW-0804">Transcription</keyword>